<evidence type="ECO:0000256" key="2">
    <source>
        <dbReference type="ARBA" id="ARBA00022737"/>
    </source>
</evidence>
<dbReference type="GO" id="GO:0000981">
    <property type="term" value="F:DNA-binding transcription factor activity, RNA polymerase II-specific"/>
    <property type="evidence" value="ECO:0007669"/>
    <property type="project" value="TreeGrafter"/>
</dbReference>
<evidence type="ECO:0000256" key="3">
    <source>
        <dbReference type="ARBA" id="ARBA00022771"/>
    </source>
</evidence>
<dbReference type="Proteomes" id="UP000525089">
    <property type="component" value="Unassembled WGS sequence"/>
</dbReference>
<proteinExistence type="predicted"/>
<dbReference type="GO" id="GO:0000978">
    <property type="term" value="F:RNA polymerase II cis-regulatory region sequence-specific DNA binding"/>
    <property type="evidence" value="ECO:0007669"/>
    <property type="project" value="TreeGrafter"/>
</dbReference>
<sequence length="56" mass="6460">SFSHSSELVHHQRIHTGEKPYKCLECGKRVSHSSSLIRHQMVHTGERPYKCLECGK</sequence>
<keyword evidence="4" id="KW-0862">Zinc</keyword>
<dbReference type="Pfam" id="PF00096">
    <property type="entry name" value="zf-C2H2"/>
    <property type="match status" value="1"/>
</dbReference>
<dbReference type="SUPFAM" id="SSF57667">
    <property type="entry name" value="beta-beta-alpha zinc fingers"/>
    <property type="match status" value="1"/>
</dbReference>
<dbReference type="GO" id="GO:0008270">
    <property type="term" value="F:zinc ion binding"/>
    <property type="evidence" value="ECO:0007669"/>
    <property type="project" value="UniProtKB-KW"/>
</dbReference>
<dbReference type="AlphaFoldDB" id="A0A7K5DQ59"/>
<dbReference type="PROSITE" id="PS00028">
    <property type="entry name" value="ZINC_FINGER_C2H2_1"/>
    <property type="match status" value="1"/>
</dbReference>
<dbReference type="EMBL" id="VYXB01010217">
    <property type="protein sequence ID" value="NWS22484.1"/>
    <property type="molecule type" value="Genomic_DNA"/>
</dbReference>
<feature type="domain" description="C2H2-type" evidence="6">
    <location>
        <begin position="1"/>
        <end position="20"/>
    </location>
</feature>
<dbReference type="FunFam" id="3.30.160.60:FF:002402">
    <property type="entry name" value="Zinc finger protein 347"/>
    <property type="match status" value="1"/>
</dbReference>
<dbReference type="PROSITE" id="PS50157">
    <property type="entry name" value="ZINC_FINGER_C2H2_2"/>
    <property type="match status" value="2"/>
</dbReference>
<reference evidence="7 8" key="1">
    <citation type="submission" date="2019-09" db="EMBL/GenBank/DDBJ databases">
        <title>Bird 10,000 Genomes (B10K) Project - Family phase.</title>
        <authorList>
            <person name="Zhang G."/>
        </authorList>
    </citation>
    <scope>NUCLEOTIDE SEQUENCE [LARGE SCALE GENOMIC DNA]</scope>
    <source>
        <strain evidence="7">B10K-DU-001-72</strain>
        <tissue evidence="7">Muscle</tissue>
    </source>
</reference>
<name>A0A7K5DQ59_9TYRA</name>
<keyword evidence="8" id="KW-1185">Reference proteome</keyword>
<gene>
    <name evidence="7" type="primary">Znf24_1</name>
    <name evidence="7" type="ORF">PACMIN_R00232</name>
</gene>
<evidence type="ECO:0000259" key="6">
    <source>
        <dbReference type="PROSITE" id="PS50157"/>
    </source>
</evidence>
<feature type="non-terminal residue" evidence="7">
    <location>
        <position position="1"/>
    </location>
</feature>
<feature type="domain" description="C2H2-type" evidence="6">
    <location>
        <begin position="21"/>
        <end position="48"/>
    </location>
</feature>
<accession>A0A7K5DQ59</accession>
<keyword evidence="1" id="KW-0479">Metal-binding</keyword>
<keyword evidence="3 5" id="KW-0863">Zinc-finger</keyword>
<evidence type="ECO:0000313" key="8">
    <source>
        <dbReference type="Proteomes" id="UP000525089"/>
    </source>
</evidence>
<feature type="non-terminal residue" evidence="7">
    <location>
        <position position="56"/>
    </location>
</feature>
<dbReference type="Gene3D" id="3.30.160.60">
    <property type="entry name" value="Classic Zinc Finger"/>
    <property type="match status" value="3"/>
</dbReference>
<comment type="caution">
    <text evidence="7">The sequence shown here is derived from an EMBL/GenBank/DDBJ whole genome shotgun (WGS) entry which is preliminary data.</text>
</comment>
<evidence type="ECO:0000256" key="5">
    <source>
        <dbReference type="PROSITE-ProRule" id="PRU00042"/>
    </source>
</evidence>
<evidence type="ECO:0000256" key="1">
    <source>
        <dbReference type="ARBA" id="ARBA00022723"/>
    </source>
</evidence>
<dbReference type="PANTHER" id="PTHR23226">
    <property type="entry name" value="ZINC FINGER AND SCAN DOMAIN-CONTAINING"/>
    <property type="match status" value="1"/>
</dbReference>
<dbReference type="PANTHER" id="PTHR23226:SF335">
    <property type="entry name" value="ZINC FINGER PROTEIN 572"/>
    <property type="match status" value="1"/>
</dbReference>
<protein>
    <submittedName>
        <fullName evidence="7">ZNF24 protein</fullName>
    </submittedName>
</protein>
<evidence type="ECO:0000313" key="7">
    <source>
        <dbReference type="EMBL" id="NWS22484.1"/>
    </source>
</evidence>
<keyword evidence="2" id="KW-0677">Repeat</keyword>
<dbReference type="InterPro" id="IPR036236">
    <property type="entry name" value="Znf_C2H2_sf"/>
</dbReference>
<evidence type="ECO:0000256" key="4">
    <source>
        <dbReference type="ARBA" id="ARBA00022833"/>
    </source>
</evidence>
<dbReference type="FunFam" id="3.30.160.60:FF:002090">
    <property type="entry name" value="Zinc finger protein 473"/>
    <property type="match status" value="1"/>
</dbReference>
<dbReference type="InterPro" id="IPR013087">
    <property type="entry name" value="Znf_C2H2_type"/>
</dbReference>
<organism evidence="7 8">
    <name type="scientific">Pachyramphus minor</name>
    <dbReference type="NCBI Taxonomy" id="369605"/>
    <lineage>
        <taxon>Eukaryota</taxon>
        <taxon>Metazoa</taxon>
        <taxon>Chordata</taxon>
        <taxon>Craniata</taxon>
        <taxon>Vertebrata</taxon>
        <taxon>Euteleostomi</taxon>
        <taxon>Archelosauria</taxon>
        <taxon>Archosauria</taxon>
        <taxon>Dinosauria</taxon>
        <taxon>Saurischia</taxon>
        <taxon>Theropoda</taxon>
        <taxon>Coelurosauria</taxon>
        <taxon>Aves</taxon>
        <taxon>Neognathae</taxon>
        <taxon>Neoaves</taxon>
        <taxon>Telluraves</taxon>
        <taxon>Australaves</taxon>
        <taxon>Passeriformes</taxon>
        <taxon>Tyrannidae</taxon>
        <taxon>Pachyramphus</taxon>
    </lineage>
</organism>